<keyword evidence="4" id="KW-0804">Transcription</keyword>
<reference evidence="6 7" key="1">
    <citation type="submission" date="2017-08" db="EMBL/GenBank/DDBJ databases">
        <title>The whole genome shortgun sequences of strain Leeuwenhoekiella nanhaiensis G18 from the South China Sea.</title>
        <authorList>
            <person name="Liu Q."/>
        </authorList>
    </citation>
    <scope>NUCLEOTIDE SEQUENCE [LARGE SCALE GENOMIC DNA]</scope>
    <source>
        <strain evidence="6 7">G18</strain>
    </source>
</reference>
<dbReference type="EMBL" id="NQXA01000025">
    <property type="protein sequence ID" value="PHQ27896.1"/>
    <property type="molecule type" value="Genomic_DNA"/>
</dbReference>
<evidence type="ECO:0000313" key="7">
    <source>
        <dbReference type="Proteomes" id="UP000229433"/>
    </source>
</evidence>
<comment type="caution">
    <text evidence="6">The sequence shown here is derived from an EMBL/GenBank/DDBJ whole genome shotgun (WGS) entry which is preliminary data.</text>
</comment>
<dbReference type="InterPro" id="IPR013324">
    <property type="entry name" value="RNA_pol_sigma_r3/r4-like"/>
</dbReference>
<dbReference type="GO" id="GO:0016987">
    <property type="term" value="F:sigma factor activity"/>
    <property type="evidence" value="ECO:0007669"/>
    <property type="project" value="UniProtKB-KW"/>
</dbReference>
<dbReference type="Proteomes" id="UP000229433">
    <property type="component" value="Unassembled WGS sequence"/>
</dbReference>
<dbReference type="SUPFAM" id="SSF88659">
    <property type="entry name" value="Sigma3 and sigma4 domains of RNA polymerase sigma factors"/>
    <property type="match status" value="1"/>
</dbReference>
<organism evidence="6 7">
    <name type="scientific">Leeuwenhoekiella nanhaiensis</name>
    <dbReference type="NCBI Taxonomy" id="1655491"/>
    <lineage>
        <taxon>Bacteria</taxon>
        <taxon>Pseudomonadati</taxon>
        <taxon>Bacteroidota</taxon>
        <taxon>Flavobacteriia</taxon>
        <taxon>Flavobacteriales</taxon>
        <taxon>Flavobacteriaceae</taxon>
        <taxon>Leeuwenhoekiella</taxon>
    </lineage>
</organism>
<keyword evidence="7" id="KW-1185">Reference proteome</keyword>
<evidence type="ECO:0000256" key="4">
    <source>
        <dbReference type="ARBA" id="ARBA00023163"/>
    </source>
</evidence>
<dbReference type="SUPFAM" id="SSF88946">
    <property type="entry name" value="Sigma2 domain of RNA polymerase sigma factors"/>
    <property type="match status" value="1"/>
</dbReference>
<evidence type="ECO:0000256" key="1">
    <source>
        <dbReference type="ARBA" id="ARBA00010641"/>
    </source>
</evidence>
<comment type="similarity">
    <text evidence="1">Belongs to the sigma-70 factor family. ECF subfamily.</text>
</comment>
<evidence type="ECO:0000256" key="3">
    <source>
        <dbReference type="ARBA" id="ARBA00023082"/>
    </source>
</evidence>
<dbReference type="GO" id="GO:0006352">
    <property type="term" value="P:DNA-templated transcription initiation"/>
    <property type="evidence" value="ECO:0007669"/>
    <property type="project" value="InterPro"/>
</dbReference>
<dbReference type="InterPro" id="IPR039425">
    <property type="entry name" value="RNA_pol_sigma-70-like"/>
</dbReference>
<dbReference type="PANTHER" id="PTHR43133">
    <property type="entry name" value="RNA POLYMERASE ECF-TYPE SIGMA FACTO"/>
    <property type="match status" value="1"/>
</dbReference>
<dbReference type="RefSeq" id="WP_099647630.1">
    <property type="nucleotide sequence ID" value="NZ_KZ319305.1"/>
</dbReference>
<dbReference type="Gene3D" id="1.10.1740.10">
    <property type="match status" value="1"/>
</dbReference>
<dbReference type="Pfam" id="PF04542">
    <property type="entry name" value="Sigma70_r2"/>
    <property type="match status" value="1"/>
</dbReference>
<dbReference type="NCBIfam" id="TIGR02937">
    <property type="entry name" value="sigma70-ECF"/>
    <property type="match status" value="1"/>
</dbReference>
<dbReference type="PANTHER" id="PTHR43133:SF46">
    <property type="entry name" value="RNA POLYMERASE SIGMA-70 FACTOR ECF SUBFAMILY"/>
    <property type="match status" value="1"/>
</dbReference>
<dbReference type="InterPro" id="IPR014284">
    <property type="entry name" value="RNA_pol_sigma-70_dom"/>
</dbReference>
<proteinExistence type="inferred from homology"/>
<sequence>MIEEPTLEQLRTGDAAAYAKIYEAYRSSFIGFARKYELSEDQILEVYQDSVVKLYENVMSGKLSTLTSTLKTYLFSIGKFKIYEHLRYSQKRITRDELDFQGEAFEQPDFEETPLSEWQVSLRKHFETLGTRCKMLLTCFYLKGMSLKDIQEAEQYENINTVKAAKSRCMKQLKEKMIP</sequence>
<keyword evidence="3" id="KW-0731">Sigma factor</keyword>
<protein>
    <recommendedName>
        <fullName evidence="5">RNA polymerase sigma-70 region 2 domain-containing protein</fullName>
    </recommendedName>
</protein>
<gene>
    <name evidence="6" type="ORF">CJ305_17670</name>
</gene>
<evidence type="ECO:0000259" key="5">
    <source>
        <dbReference type="Pfam" id="PF04542"/>
    </source>
</evidence>
<dbReference type="Gene3D" id="1.10.10.10">
    <property type="entry name" value="Winged helix-like DNA-binding domain superfamily/Winged helix DNA-binding domain"/>
    <property type="match status" value="1"/>
</dbReference>
<keyword evidence="2" id="KW-0805">Transcription regulation</keyword>
<dbReference type="AlphaFoldDB" id="A0A2G1VM98"/>
<accession>A0A2G1VM98</accession>
<dbReference type="OrthoDB" id="1099849at2"/>
<name>A0A2G1VM98_9FLAO</name>
<dbReference type="InterPro" id="IPR007627">
    <property type="entry name" value="RNA_pol_sigma70_r2"/>
</dbReference>
<evidence type="ECO:0000256" key="2">
    <source>
        <dbReference type="ARBA" id="ARBA00023015"/>
    </source>
</evidence>
<dbReference type="InterPro" id="IPR013325">
    <property type="entry name" value="RNA_pol_sigma_r2"/>
</dbReference>
<evidence type="ECO:0000313" key="6">
    <source>
        <dbReference type="EMBL" id="PHQ27896.1"/>
    </source>
</evidence>
<feature type="domain" description="RNA polymerase sigma-70 region 2" evidence="5">
    <location>
        <begin position="21"/>
        <end position="91"/>
    </location>
</feature>
<dbReference type="InterPro" id="IPR036388">
    <property type="entry name" value="WH-like_DNA-bd_sf"/>
</dbReference>